<accession>A0A1J7BSD6</accession>
<dbReference type="RefSeq" id="WP_071657688.1">
    <property type="nucleotide sequence ID" value="NZ_MLCF01000099.1"/>
</dbReference>
<dbReference type="OrthoDB" id="9815939at2"/>
<dbReference type="InterPro" id="IPR036779">
    <property type="entry name" value="LysM_dom_sf"/>
</dbReference>
<keyword evidence="3" id="KW-1185">Reference proteome</keyword>
<evidence type="ECO:0000313" key="2">
    <source>
        <dbReference type="EMBL" id="OIV36369.1"/>
    </source>
</evidence>
<comment type="caution">
    <text evidence="2">The sequence shown here is derived from an EMBL/GenBank/DDBJ whole genome shotgun (WGS) entry which is preliminary data.</text>
</comment>
<reference evidence="2 3" key="1">
    <citation type="submission" date="2016-10" db="EMBL/GenBank/DDBJ databases">
        <title>Genome sequence of Streptomyces gilvigriseus MUSC 26.</title>
        <authorList>
            <person name="Lee L.-H."/>
            <person name="Ser H.-L."/>
        </authorList>
    </citation>
    <scope>NUCLEOTIDE SEQUENCE [LARGE SCALE GENOMIC DNA]</scope>
    <source>
        <strain evidence="2 3">MUSC 26</strain>
    </source>
</reference>
<dbReference type="InterPro" id="IPR018392">
    <property type="entry name" value="LysM"/>
</dbReference>
<dbReference type="Gene3D" id="3.10.350.10">
    <property type="entry name" value="LysM domain"/>
    <property type="match status" value="1"/>
</dbReference>
<gene>
    <name evidence="2" type="ORF">BIV57_16725</name>
</gene>
<dbReference type="EMBL" id="MLCF01000099">
    <property type="protein sequence ID" value="OIV36369.1"/>
    <property type="molecule type" value="Genomic_DNA"/>
</dbReference>
<organism evidence="2 3">
    <name type="scientific">Mangrovactinospora gilvigrisea</name>
    <dbReference type="NCBI Taxonomy" id="1428644"/>
    <lineage>
        <taxon>Bacteria</taxon>
        <taxon>Bacillati</taxon>
        <taxon>Actinomycetota</taxon>
        <taxon>Actinomycetes</taxon>
        <taxon>Kitasatosporales</taxon>
        <taxon>Streptomycetaceae</taxon>
        <taxon>Mangrovactinospora</taxon>
    </lineage>
</organism>
<feature type="domain" description="LysM" evidence="1">
    <location>
        <begin position="183"/>
        <end position="230"/>
    </location>
</feature>
<protein>
    <submittedName>
        <fullName evidence="2">Peptidase M23</fullName>
    </submittedName>
</protein>
<dbReference type="Proteomes" id="UP000243342">
    <property type="component" value="Unassembled WGS sequence"/>
</dbReference>
<evidence type="ECO:0000259" key="1">
    <source>
        <dbReference type="PROSITE" id="PS51782"/>
    </source>
</evidence>
<dbReference type="AlphaFoldDB" id="A0A1J7BSD6"/>
<dbReference type="Pfam" id="PF19266">
    <property type="entry name" value="CIS_tube"/>
    <property type="match status" value="1"/>
</dbReference>
<name>A0A1J7BSD6_9ACTN</name>
<evidence type="ECO:0000313" key="3">
    <source>
        <dbReference type="Proteomes" id="UP000243342"/>
    </source>
</evidence>
<dbReference type="InterPro" id="IPR045361">
    <property type="entry name" value="CIS_tube_prot_N"/>
</dbReference>
<proteinExistence type="predicted"/>
<dbReference type="Pfam" id="PF01476">
    <property type="entry name" value="LysM"/>
    <property type="match status" value="1"/>
</dbReference>
<sequence>MTSPTAPGGMRRATLRLYEPPADVTSSPGGVIAEMRLQFNPSSLSLTKGAAWEPGRAVGFRRTSPPQFLNAEPRRLTLELLLDASDHPGSSAVRTRVDTLLTACEPTEASLARKAPSPPWARLEWGTFRTIGFEACVTNVGVTYTAFAAGGEPLRATVSLTLQEIPGQTPGQNPTSGALTARRVHRTVAGDSLQSLAFREYGDAGGWRAIAEANGIDDPMHLAPGTELLLPAAEEL</sequence>
<dbReference type="STRING" id="1428644.BIV57_16725"/>
<dbReference type="PROSITE" id="PS51782">
    <property type="entry name" value="LYSM"/>
    <property type="match status" value="1"/>
</dbReference>